<keyword evidence="5" id="KW-1133">Transmembrane helix</keyword>
<dbReference type="AlphaFoldDB" id="A0A2U3KGR4"/>
<dbReference type="GO" id="GO:0030313">
    <property type="term" value="C:cell envelope"/>
    <property type="evidence" value="ECO:0007669"/>
    <property type="project" value="UniProtKB-SubCell"/>
</dbReference>
<organism evidence="7 8">
    <name type="scientific">Candidatus Sulfotelmatobacter kueseliae</name>
    <dbReference type="NCBI Taxonomy" id="2042962"/>
    <lineage>
        <taxon>Bacteria</taxon>
        <taxon>Pseudomonadati</taxon>
        <taxon>Acidobacteriota</taxon>
        <taxon>Terriglobia</taxon>
        <taxon>Terriglobales</taxon>
        <taxon>Candidatus Korobacteraceae</taxon>
        <taxon>Candidatus Sulfotelmatobacter</taxon>
    </lineage>
</organism>
<name>A0A2U3KGR4_9BACT</name>
<feature type="transmembrane region" description="Helical" evidence="5">
    <location>
        <begin position="40"/>
        <end position="59"/>
    </location>
</feature>
<dbReference type="PANTHER" id="PTHR32347">
    <property type="entry name" value="EFFLUX SYSTEM COMPONENT YKNX-RELATED"/>
    <property type="match status" value="1"/>
</dbReference>
<dbReference type="Pfam" id="PF25954">
    <property type="entry name" value="Beta-barrel_RND_2"/>
    <property type="match status" value="1"/>
</dbReference>
<dbReference type="Gene3D" id="2.40.30.170">
    <property type="match status" value="1"/>
</dbReference>
<feature type="coiled-coil region" evidence="3">
    <location>
        <begin position="152"/>
        <end position="213"/>
    </location>
</feature>
<evidence type="ECO:0000313" key="7">
    <source>
        <dbReference type="EMBL" id="SPF38865.1"/>
    </source>
</evidence>
<evidence type="ECO:0000256" key="3">
    <source>
        <dbReference type="SAM" id="Coils"/>
    </source>
</evidence>
<evidence type="ECO:0000313" key="8">
    <source>
        <dbReference type="Proteomes" id="UP000238701"/>
    </source>
</evidence>
<keyword evidence="2 3" id="KW-0175">Coiled coil</keyword>
<dbReference type="InterPro" id="IPR050465">
    <property type="entry name" value="UPF0194_transport"/>
</dbReference>
<proteinExistence type="predicted"/>
<dbReference type="PANTHER" id="PTHR32347:SF23">
    <property type="entry name" value="BLL5650 PROTEIN"/>
    <property type="match status" value="1"/>
</dbReference>
<evidence type="ECO:0000256" key="4">
    <source>
        <dbReference type="SAM" id="MobiDB-lite"/>
    </source>
</evidence>
<dbReference type="InterPro" id="IPR058792">
    <property type="entry name" value="Beta-barrel_RND_2"/>
</dbReference>
<keyword evidence="5" id="KW-0472">Membrane</keyword>
<evidence type="ECO:0000256" key="5">
    <source>
        <dbReference type="SAM" id="Phobius"/>
    </source>
</evidence>
<sequence length="391" mass="42849">MHAAPAELTSDVETRPSHPSPGTEQPASGGPHRMWLRRGIVMAAAAIVVFVIVLVVTHSKSPTAGNGTQYSSVHGAQFLRLKGTTEAVQSRAILVPVLEGQQVPTLTIIRLTQSGAHVKQGDLLVEFDRQAQLRDFMDKQAEYRKLVDQVTEEQAKENAARAKDETELKQAEDNLRKAELEVQKAELVSKIDAEKNQESLEEARATFDQLRQTFDLKRKAAQAGIKILEIQRDRTQQTMMHAQGNADLMQIHSPIEGVVVLNLIWKQGTMGEVQEGDQVEPGNPFMQVVNPAVMQVRVLANQEDFPSLRIGQTAKVRLDAYPELVFPGKVEQLAPIAEHGSFSDKVRLFAVIVSIQGNDPKLMPDLSAAVDVDLVGQSAEQVEKPGAEGGS</sequence>
<comment type="subcellular location">
    <subcellularLocation>
        <location evidence="1">Cell envelope</location>
    </subcellularLocation>
</comment>
<accession>A0A2U3KGR4</accession>
<feature type="domain" description="CusB-like beta-barrel" evidence="6">
    <location>
        <begin position="302"/>
        <end position="372"/>
    </location>
</feature>
<dbReference type="EMBL" id="OMOD01000113">
    <property type="protein sequence ID" value="SPF38865.1"/>
    <property type="molecule type" value="Genomic_DNA"/>
</dbReference>
<protein>
    <recommendedName>
        <fullName evidence="6">CusB-like beta-barrel domain-containing protein</fullName>
    </recommendedName>
</protein>
<reference evidence="8" key="1">
    <citation type="submission" date="2018-02" db="EMBL/GenBank/DDBJ databases">
        <authorList>
            <person name="Hausmann B."/>
        </authorList>
    </citation>
    <scope>NUCLEOTIDE SEQUENCE [LARGE SCALE GENOMIC DNA]</scope>
    <source>
        <strain evidence="8">Peat soil MAG SbA1</strain>
    </source>
</reference>
<gene>
    <name evidence="7" type="ORF">SBA1_210011</name>
</gene>
<evidence type="ECO:0000256" key="1">
    <source>
        <dbReference type="ARBA" id="ARBA00004196"/>
    </source>
</evidence>
<feature type="region of interest" description="Disordered" evidence="4">
    <location>
        <begin position="1"/>
        <end position="31"/>
    </location>
</feature>
<evidence type="ECO:0000259" key="6">
    <source>
        <dbReference type="Pfam" id="PF25954"/>
    </source>
</evidence>
<keyword evidence="5" id="KW-0812">Transmembrane</keyword>
<evidence type="ECO:0000256" key="2">
    <source>
        <dbReference type="ARBA" id="ARBA00023054"/>
    </source>
</evidence>
<dbReference type="Proteomes" id="UP000238701">
    <property type="component" value="Unassembled WGS sequence"/>
</dbReference>